<gene>
    <name evidence="2" type="ORF">KDK_22980</name>
</gene>
<sequence length="83" mass="9123">MSEQYGQKDKSKQPTEAELYGAQGNEGQYGQGQYDSEGKPDPHGPQAREIHPDDQERKSGSRPTPDTKPKATDPATQPEVPQD</sequence>
<evidence type="ECO:0000313" key="3">
    <source>
        <dbReference type="Proteomes" id="UP000287188"/>
    </source>
</evidence>
<feature type="compositionally biased region" description="Basic and acidic residues" evidence="1">
    <location>
        <begin position="1"/>
        <end position="15"/>
    </location>
</feature>
<evidence type="ECO:0000256" key="1">
    <source>
        <dbReference type="SAM" id="MobiDB-lite"/>
    </source>
</evidence>
<dbReference type="AlphaFoldDB" id="A0A402AHA5"/>
<feature type="compositionally biased region" description="Basic and acidic residues" evidence="1">
    <location>
        <begin position="36"/>
        <end position="71"/>
    </location>
</feature>
<keyword evidence="3" id="KW-1185">Reference proteome</keyword>
<dbReference type="EMBL" id="BIFS01000001">
    <property type="protein sequence ID" value="GCE18498.1"/>
    <property type="molecule type" value="Genomic_DNA"/>
</dbReference>
<feature type="compositionally biased region" description="Low complexity" evidence="1">
    <location>
        <begin position="20"/>
        <end position="34"/>
    </location>
</feature>
<reference evidence="3" key="1">
    <citation type="submission" date="2018-12" db="EMBL/GenBank/DDBJ databases">
        <title>Tengunoibacter tsumagoiensis gen. nov., sp. nov., Dictyobacter kobayashii sp. nov., D. alpinus sp. nov., and D. joshuensis sp. nov. and description of Dictyobacteraceae fam. nov. within the order Ktedonobacterales isolated from Tengu-no-mugimeshi.</title>
        <authorList>
            <person name="Wang C.M."/>
            <person name="Zheng Y."/>
            <person name="Sakai Y."/>
            <person name="Toyoda A."/>
            <person name="Minakuchi Y."/>
            <person name="Abe K."/>
            <person name="Yokota A."/>
            <person name="Yabe S."/>
        </authorList>
    </citation>
    <scope>NUCLEOTIDE SEQUENCE [LARGE SCALE GENOMIC DNA]</scope>
    <source>
        <strain evidence="3">Uno11</strain>
    </source>
</reference>
<proteinExistence type="predicted"/>
<comment type="caution">
    <text evidence="2">The sequence shown here is derived from an EMBL/GenBank/DDBJ whole genome shotgun (WGS) entry which is preliminary data.</text>
</comment>
<dbReference type="Proteomes" id="UP000287188">
    <property type="component" value="Unassembled WGS sequence"/>
</dbReference>
<dbReference type="RefSeq" id="WP_126550028.1">
    <property type="nucleotide sequence ID" value="NZ_BIFS01000001.1"/>
</dbReference>
<name>A0A402AHA5_9CHLR</name>
<organism evidence="2 3">
    <name type="scientific">Dictyobacter kobayashii</name>
    <dbReference type="NCBI Taxonomy" id="2014872"/>
    <lineage>
        <taxon>Bacteria</taxon>
        <taxon>Bacillati</taxon>
        <taxon>Chloroflexota</taxon>
        <taxon>Ktedonobacteria</taxon>
        <taxon>Ktedonobacterales</taxon>
        <taxon>Dictyobacteraceae</taxon>
        <taxon>Dictyobacter</taxon>
    </lineage>
</organism>
<accession>A0A402AHA5</accession>
<feature type="region of interest" description="Disordered" evidence="1">
    <location>
        <begin position="1"/>
        <end position="83"/>
    </location>
</feature>
<evidence type="ECO:0000313" key="2">
    <source>
        <dbReference type="EMBL" id="GCE18498.1"/>
    </source>
</evidence>
<protein>
    <submittedName>
        <fullName evidence="2">Uncharacterized protein</fullName>
    </submittedName>
</protein>